<accession>A0A370GGS2</accession>
<keyword evidence="2" id="KW-0830">Ubiquinone</keyword>
<comment type="caution">
    <text evidence="2">The sequence shown here is derived from an EMBL/GenBank/DDBJ whole genome shotgun (WGS) entry which is preliminary data.</text>
</comment>
<dbReference type="InterPro" id="IPR050508">
    <property type="entry name" value="Methyltransf_Superfamily"/>
</dbReference>
<protein>
    <submittedName>
        <fullName evidence="2">Ubiquinone/menaquinone biosynthesis C-methylase UbiE</fullName>
    </submittedName>
</protein>
<organism evidence="2 3">
    <name type="scientific">Aquicella lusitana</name>
    <dbReference type="NCBI Taxonomy" id="254246"/>
    <lineage>
        <taxon>Bacteria</taxon>
        <taxon>Pseudomonadati</taxon>
        <taxon>Pseudomonadota</taxon>
        <taxon>Gammaproteobacteria</taxon>
        <taxon>Legionellales</taxon>
        <taxon>Coxiellaceae</taxon>
        <taxon>Aquicella</taxon>
    </lineage>
</organism>
<proteinExistence type="predicted"/>
<gene>
    <name evidence="2" type="ORF">C8D86_12153</name>
</gene>
<dbReference type="Gene3D" id="3.40.50.150">
    <property type="entry name" value="Vaccinia Virus protein VP39"/>
    <property type="match status" value="1"/>
</dbReference>
<dbReference type="InterPro" id="IPR013216">
    <property type="entry name" value="Methyltransf_11"/>
</dbReference>
<evidence type="ECO:0000259" key="1">
    <source>
        <dbReference type="Pfam" id="PF08241"/>
    </source>
</evidence>
<dbReference type="InterPro" id="IPR029063">
    <property type="entry name" value="SAM-dependent_MTases_sf"/>
</dbReference>
<dbReference type="Proteomes" id="UP000254720">
    <property type="component" value="Unassembled WGS sequence"/>
</dbReference>
<sequence length="224" mass="25501">MDTNMIDTEAIETFDKFADEYDTWFDRHPAVFQSELAAFKKLIPESGDGLEIGVGSGRFASRRGIKTGVEPSDKLGEMAKIRGIDIHKCTAETLPFKDQQFDFILLSTVLCYVRVPLMALQEVKRVLKTNGILVIGMIDRKSFLGQIYEIKKQENKFYQHAHFYSAAEILDLLHEINFEEEVYQTIFSPIENISTPEPIKPDYGEGGFIVISAKLAKKFFYPSI</sequence>
<keyword evidence="2" id="KW-0808">Transferase</keyword>
<reference evidence="2 3" key="1">
    <citation type="submission" date="2018-07" db="EMBL/GenBank/DDBJ databases">
        <title>Genomic Encyclopedia of Type Strains, Phase IV (KMG-IV): sequencing the most valuable type-strain genomes for metagenomic binning, comparative biology and taxonomic classification.</title>
        <authorList>
            <person name="Goeker M."/>
        </authorList>
    </citation>
    <scope>NUCLEOTIDE SEQUENCE [LARGE SCALE GENOMIC DNA]</scope>
    <source>
        <strain evidence="2 3">DSM 16500</strain>
    </source>
</reference>
<dbReference type="AlphaFoldDB" id="A0A370GGS2"/>
<dbReference type="GO" id="GO:0032259">
    <property type="term" value="P:methylation"/>
    <property type="evidence" value="ECO:0007669"/>
    <property type="project" value="UniProtKB-KW"/>
</dbReference>
<name>A0A370GGS2_9COXI</name>
<evidence type="ECO:0000313" key="2">
    <source>
        <dbReference type="EMBL" id="RDI41153.1"/>
    </source>
</evidence>
<dbReference type="Pfam" id="PF08241">
    <property type="entry name" value="Methyltransf_11"/>
    <property type="match status" value="1"/>
</dbReference>
<dbReference type="PANTHER" id="PTHR42912">
    <property type="entry name" value="METHYLTRANSFERASE"/>
    <property type="match status" value="1"/>
</dbReference>
<keyword evidence="2" id="KW-0489">Methyltransferase</keyword>
<dbReference type="PANTHER" id="PTHR42912:SF80">
    <property type="entry name" value="METHYLTRANSFERASE DOMAIN-CONTAINING PROTEIN"/>
    <property type="match status" value="1"/>
</dbReference>
<dbReference type="SUPFAM" id="SSF53335">
    <property type="entry name" value="S-adenosyl-L-methionine-dependent methyltransferases"/>
    <property type="match status" value="1"/>
</dbReference>
<evidence type="ECO:0000313" key="3">
    <source>
        <dbReference type="Proteomes" id="UP000254720"/>
    </source>
</evidence>
<feature type="domain" description="Methyltransferase type 11" evidence="1">
    <location>
        <begin position="50"/>
        <end position="135"/>
    </location>
</feature>
<dbReference type="GO" id="GO:0008757">
    <property type="term" value="F:S-adenosylmethionine-dependent methyltransferase activity"/>
    <property type="evidence" value="ECO:0007669"/>
    <property type="project" value="InterPro"/>
</dbReference>
<dbReference type="CDD" id="cd02440">
    <property type="entry name" value="AdoMet_MTases"/>
    <property type="match status" value="1"/>
</dbReference>
<keyword evidence="3" id="KW-1185">Reference proteome</keyword>
<dbReference type="EMBL" id="QQAX01000021">
    <property type="protein sequence ID" value="RDI41153.1"/>
    <property type="molecule type" value="Genomic_DNA"/>
</dbReference>